<dbReference type="GO" id="GO:0005576">
    <property type="term" value="C:extracellular region"/>
    <property type="evidence" value="ECO:0007669"/>
    <property type="project" value="UniProtKB-SubCell"/>
</dbReference>
<evidence type="ECO:0000259" key="6">
    <source>
        <dbReference type="Pfam" id="PF22666"/>
    </source>
</evidence>
<proteinExistence type="predicted"/>
<feature type="compositionally biased region" description="Polar residues" evidence="5">
    <location>
        <begin position="50"/>
        <end position="64"/>
    </location>
</feature>
<dbReference type="Pfam" id="PF22666">
    <property type="entry name" value="Glyco_hydro_2_N2"/>
    <property type="match status" value="1"/>
</dbReference>
<dbReference type="PANTHER" id="PTHR43730:SF5">
    <property type="entry name" value="BETA-MANNOSIDASE A"/>
    <property type="match status" value="1"/>
</dbReference>
<gene>
    <name evidence="7" type="ORF">SMACR_03169</name>
</gene>
<dbReference type="InterPro" id="IPR050887">
    <property type="entry name" value="Beta-mannosidase_GH2"/>
</dbReference>
<comment type="caution">
    <text evidence="7">The sequence shown here is derived from an EMBL/GenBank/DDBJ whole genome shotgun (WGS) entry which is preliminary data.</text>
</comment>
<dbReference type="GO" id="GO:0006516">
    <property type="term" value="P:glycoprotein catabolic process"/>
    <property type="evidence" value="ECO:0007669"/>
    <property type="project" value="TreeGrafter"/>
</dbReference>
<keyword evidence="4" id="KW-0326">Glycosidase</keyword>
<feature type="region of interest" description="Disordered" evidence="5">
    <location>
        <begin position="1"/>
        <end position="25"/>
    </location>
</feature>
<protein>
    <recommendedName>
        <fullName evidence="6">Beta-mannosidase-like galactose-binding domain-containing protein</fullName>
    </recommendedName>
</protein>
<evidence type="ECO:0000256" key="5">
    <source>
        <dbReference type="SAM" id="MobiDB-lite"/>
    </source>
</evidence>
<dbReference type="AlphaFoldDB" id="A0A8S9A474"/>
<evidence type="ECO:0000313" key="7">
    <source>
        <dbReference type="EMBL" id="KAA8635940.1"/>
    </source>
</evidence>
<dbReference type="Gene3D" id="2.60.120.260">
    <property type="entry name" value="Galactose-binding domain-like"/>
    <property type="match status" value="1"/>
</dbReference>
<dbReference type="EMBL" id="NMPR01000007">
    <property type="protein sequence ID" value="KAA8635940.1"/>
    <property type="molecule type" value="Genomic_DNA"/>
</dbReference>
<evidence type="ECO:0000256" key="2">
    <source>
        <dbReference type="ARBA" id="ARBA00022525"/>
    </source>
</evidence>
<evidence type="ECO:0000256" key="4">
    <source>
        <dbReference type="ARBA" id="ARBA00023295"/>
    </source>
</evidence>
<evidence type="ECO:0000313" key="8">
    <source>
        <dbReference type="Proteomes" id="UP000433876"/>
    </source>
</evidence>
<keyword evidence="2" id="KW-0964">Secreted</keyword>
<dbReference type="VEuPathDB" id="FungiDB:SMAC_03169"/>
<feature type="region of interest" description="Disordered" evidence="5">
    <location>
        <begin position="50"/>
        <end position="75"/>
    </location>
</feature>
<dbReference type="InterPro" id="IPR008979">
    <property type="entry name" value="Galactose-bd-like_sf"/>
</dbReference>
<dbReference type="InterPro" id="IPR054593">
    <property type="entry name" value="Beta-mannosidase-like_N2"/>
</dbReference>
<reference evidence="7 8" key="1">
    <citation type="submission" date="2017-07" db="EMBL/GenBank/DDBJ databases">
        <title>Genome sequence of the Sordaria macrospora wild type strain R19027.</title>
        <authorList>
            <person name="Nowrousian M."/>
            <person name="Teichert I."/>
            <person name="Kueck U."/>
        </authorList>
    </citation>
    <scope>NUCLEOTIDE SEQUENCE [LARGE SCALE GENOMIC DNA]</scope>
    <source>
        <strain evidence="7 8">R19027</strain>
        <tissue evidence="7">Mycelium</tissue>
    </source>
</reference>
<dbReference type="Proteomes" id="UP000433876">
    <property type="component" value="Unassembled WGS sequence"/>
</dbReference>
<dbReference type="PANTHER" id="PTHR43730">
    <property type="entry name" value="BETA-MANNOSIDASE"/>
    <property type="match status" value="1"/>
</dbReference>
<organism evidence="7 8">
    <name type="scientific">Sordaria macrospora</name>
    <dbReference type="NCBI Taxonomy" id="5147"/>
    <lineage>
        <taxon>Eukaryota</taxon>
        <taxon>Fungi</taxon>
        <taxon>Dikarya</taxon>
        <taxon>Ascomycota</taxon>
        <taxon>Pezizomycotina</taxon>
        <taxon>Sordariomycetes</taxon>
        <taxon>Sordariomycetidae</taxon>
        <taxon>Sordariales</taxon>
        <taxon>Sordariaceae</taxon>
        <taxon>Sordaria</taxon>
    </lineage>
</organism>
<dbReference type="GO" id="GO:0004567">
    <property type="term" value="F:beta-mannosidase activity"/>
    <property type="evidence" value="ECO:0007669"/>
    <property type="project" value="TreeGrafter"/>
</dbReference>
<keyword evidence="3" id="KW-0378">Hydrolase</keyword>
<accession>A0A8S9A474</accession>
<evidence type="ECO:0000256" key="1">
    <source>
        <dbReference type="ARBA" id="ARBA00004613"/>
    </source>
</evidence>
<dbReference type="SUPFAM" id="SSF49785">
    <property type="entry name" value="Galactose-binding domain-like"/>
    <property type="match status" value="1"/>
</dbReference>
<sequence length="153" mass="17285">MVPQTPRKSEERGLGVHGESGRTPVAYTTNQFRQYLFNITSILNEPPSCFPNTAPNASSHSNPGSRPEPGPELRIHFPSVPVTAESIASRPSQSIWPAHVQIQFEFPNRHFVRKEQSDFGWDWGPAFMPTGVWQKAWVVQLQKAEEIHVRNSL</sequence>
<evidence type="ECO:0000256" key="3">
    <source>
        <dbReference type="ARBA" id="ARBA00022801"/>
    </source>
</evidence>
<comment type="subcellular location">
    <subcellularLocation>
        <location evidence="1">Secreted</location>
    </subcellularLocation>
</comment>
<feature type="domain" description="Beta-mannosidase-like galactose-binding" evidence="6">
    <location>
        <begin position="24"/>
        <end position="134"/>
    </location>
</feature>
<name>A0A8S9A474_SORMA</name>